<accession>A0ABQ3ZJA0</accession>
<reference evidence="15 16" key="1">
    <citation type="submission" date="2021-01" db="EMBL/GenBank/DDBJ databases">
        <title>Whole genome shotgun sequence of Actinoplanes humidus NBRC 14915.</title>
        <authorList>
            <person name="Komaki H."/>
            <person name="Tamura T."/>
        </authorList>
    </citation>
    <scope>NUCLEOTIDE SEQUENCE [LARGE SCALE GENOMIC DNA]</scope>
    <source>
        <strain evidence="15 16">NBRC 14915</strain>
    </source>
</reference>
<dbReference type="InterPro" id="IPR003594">
    <property type="entry name" value="HATPase_dom"/>
</dbReference>
<evidence type="ECO:0000313" key="16">
    <source>
        <dbReference type="Proteomes" id="UP000603200"/>
    </source>
</evidence>
<comment type="subcellular location">
    <subcellularLocation>
        <location evidence="2">Cell membrane</location>
    </subcellularLocation>
</comment>
<dbReference type="RefSeq" id="WP_203835836.1">
    <property type="nucleotide sequence ID" value="NZ_BAAATV010000003.1"/>
</dbReference>
<keyword evidence="9" id="KW-0902">Two-component regulatory system</keyword>
<evidence type="ECO:0000256" key="8">
    <source>
        <dbReference type="ARBA" id="ARBA00022989"/>
    </source>
</evidence>
<dbReference type="EMBL" id="BOMN01000021">
    <property type="protein sequence ID" value="GIE18578.1"/>
    <property type="molecule type" value="Genomic_DNA"/>
</dbReference>
<evidence type="ECO:0000259" key="13">
    <source>
        <dbReference type="PROSITE" id="PS50109"/>
    </source>
</evidence>
<dbReference type="InterPro" id="IPR003661">
    <property type="entry name" value="HisK_dim/P_dom"/>
</dbReference>
<evidence type="ECO:0000256" key="9">
    <source>
        <dbReference type="ARBA" id="ARBA00023012"/>
    </source>
</evidence>
<dbReference type="PRINTS" id="PR00344">
    <property type="entry name" value="BCTRLSENSOR"/>
</dbReference>
<evidence type="ECO:0000256" key="7">
    <source>
        <dbReference type="ARBA" id="ARBA00022777"/>
    </source>
</evidence>
<gene>
    <name evidence="15" type="ORF">Ahu01nite_016800</name>
</gene>
<feature type="domain" description="HAMP" evidence="14">
    <location>
        <begin position="182"/>
        <end position="235"/>
    </location>
</feature>
<sequence>MTRRLLLTYVSFALLILLGLEVPLGYVHHRNEQQHAFEQLEHDAEVLAAFVDTALAGGDRAQLDILARETAQRLGGDVDVVDAAGALLTSTHLSQAEAGHLAGASDIRSVLSGQGRVSTRTRPGVMSVAVPVHPGIIAQGAIRVSVPDAALRSRIQNFWLLLAGAGVIVLAAAGLLAYALARWISRPVRALEQATRQLASDTPPIVLQTSSGPPELRRLAATFSATADRLQTLIAAQRSFTGHASHQLKTPLAALRLRLENLEADIAEPGSAGGRNLRAALCETDRLAQMVELLLAMARCDQADLPRTPMSLAAAVSERLDLLSPLAASGGVTLSVAVRPDCPVLAVSGAVEQILDNLVSNALRAAPSGSTVAVCWELLSPDLVALHVIDAGPGLTDAQLSRALDPFWRAPDAPKGGTGLGLALVRRLAEVSGGSATLRHGPSGTGVDAMVLLPLAPAGLEPALLRSGPVPPGTCTDAQSSRASMVPSR</sequence>
<evidence type="ECO:0000256" key="1">
    <source>
        <dbReference type="ARBA" id="ARBA00000085"/>
    </source>
</evidence>
<dbReference type="GO" id="GO:0016301">
    <property type="term" value="F:kinase activity"/>
    <property type="evidence" value="ECO:0007669"/>
    <property type="project" value="UniProtKB-KW"/>
</dbReference>
<dbReference type="Gene3D" id="1.10.287.130">
    <property type="match status" value="1"/>
</dbReference>
<dbReference type="InterPro" id="IPR004358">
    <property type="entry name" value="Sig_transdc_His_kin-like_C"/>
</dbReference>
<keyword evidence="5" id="KW-0808">Transferase</keyword>
<dbReference type="SMART" id="SM00387">
    <property type="entry name" value="HATPase_c"/>
    <property type="match status" value="1"/>
</dbReference>
<dbReference type="CDD" id="cd00082">
    <property type="entry name" value="HisKA"/>
    <property type="match status" value="1"/>
</dbReference>
<evidence type="ECO:0000256" key="12">
    <source>
        <dbReference type="SAM" id="Phobius"/>
    </source>
</evidence>
<dbReference type="InterPro" id="IPR003660">
    <property type="entry name" value="HAMP_dom"/>
</dbReference>
<proteinExistence type="predicted"/>
<keyword evidence="6 12" id="KW-0812">Transmembrane</keyword>
<protein>
    <recommendedName>
        <fullName evidence="3">histidine kinase</fullName>
        <ecNumber evidence="3">2.7.13.3</ecNumber>
    </recommendedName>
</protein>
<comment type="caution">
    <text evidence="15">The sequence shown here is derived from an EMBL/GenBank/DDBJ whole genome shotgun (WGS) entry which is preliminary data.</text>
</comment>
<evidence type="ECO:0000256" key="11">
    <source>
        <dbReference type="SAM" id="MobiDB-lite"/>
    </source>
</evidence>
<dbReference type="InterPro" id="IPR005467">
    <property type="entry name" value="His_kinase_dom"/>
</dbReference>
<dbReference type="PANTHER" id="PTHR45436">
    <property type="entry name" value="SENSOR HISTIDINE KINASE YKOH"/>
    <property type="match status" value="1"/>
</dbReference>
<dbReference type="InterPro" id="IPR036097">
    <property type="entry name" value="HisK_dim/P_sf"/>
</dbReference>
<organism evidence="15 16">
    <name type="scientific">Winogradskya humida</name>
    <dbReference type="NCBI Taxonomy" id="113566"/>
    <lineage>
        <taxon>Bacteria</taxon>
        <taxon>Bacillati</taxon>
        <taxon>Actinomycetota</taxon>
        <taxon>Actinomycetes</taxon>
        <taxon>Micromonosporales</taxon>
        <taxon>Micromonosporaceae</taxon>
        <taxon>Winogradskya</taxon>
    </lineage>
</organism>
<dbReference type="Proteomes" id="UP000603200">
    <property type="component" value="Unassembled WGS sequence"/>
</dbReference>
<dbReference type="SMART" id="SM00388">
    <property type="entry name" value="HisKA"/>
    <property type="match status" value="1"/>
</dbReference>
<dbReference type="PROSITE" id="PS50885">
    <property type="entry name" value="HAMP"/>
    <property type="match status" value="1"/>
</dbReference>
<dbReference type="Pfam" id="PF00512">
    <property type="entry name" value="HisKA"/>
    <property type="match status" value="1"/>
</dbReference>
<dbReference type="InterPro" id="IPR036890">
    <property type="entry name" value="HATPase_C_sf"/>
</dbReference>
<keyword evidence="10 12" id="KW-0472">Membrane</keyword>
<evidence type="ECO:0000256" key="3">
    <source>
        <dbReference type="ARBA" id="ARBA00012438"/>
    </source>
</evidence>
<evidence type="ECO:0000256" key="5">
    <source>
        <dbReference type="ARBA" id="ARBA00022679"/>
    </source>
</evidence>
<keyword evidence="16" id="KW-1185">Reference proteome</keyword>
<feature type="region of interest" description="Disordered" evidence="11">
    <location>
        <begin position="465"/>
        <end position="489"/>
    </location>
</feature>
<dbReference type="SMART" id="SM00304">
    <property type="entry name" value="HAMP"/>
    <property type="match status" value="1"/>
</dbReference>
<evidence type="ECO:0000256" key="2">
    <source>
        <dbReference type="ARBA" id="ARBA00004236"/>
    </source>
</evidence>
<dbReference type="Pfam" id="PF00672">
    <property type="entry name" value="HAMP"/>
    <property type="match status" value="1"/>
</dbReference>
<evidence type="ECO:0000256" key="10">
    <source>
        <dbReference type="ARBA" id="ARBA00023136"/>
    </source>
</evidence>
<dbReference type="Pfam" id="PF02518">
    <property type="entry name" value="HATPase_c"/>
    <property type="match status" value="1"/>
</dbReference>
<dbReference type="SUPFAM" id="SSF47384">
    <property type="entry name" value="Homodimeric domain of signal transducing histidine kinase"/>
    <property type="match status" value="1"/>
</dbReference>
<keyword evidence="7 15" id="KW-0418">Kinase</keyword>
<evidence type="ECO:0000313" key="15">
    <source>
        <dbReference type="EMBL" id="GIE18578.1"/>
    </source>
</evidence>
<feature type="domain" description="Histidine kinase" evidence="13">
    <location>
        <begin position="243"/>
        <end position="457"/>
    </location>
</feature>
<dbReference type="InterPro" id="IPR050428">
    <property type="entry name" value="TCS_sensor_his_kinase"/>
</dbReference>
<dbReference type="Gene3D" id="6.10.340.10">
    <property type="match status" value="1"/>
</dbReference>
<dbReference type="EC" id="2.7.13.3" evidence="3"/>
<comment type="catalytic activity">
    <reaction evidence="1">
        <text>ATP + protein L-histidine = ADP + protein N-phospho-L-histidine.</text>
        <dbReference type="EC" id="2.7.13.3"/>
    </reaction>
</comment>
<evidence type="ECO:0000259" key="14">
    <source>
        <dbReference type="PROSITE" id="PS50885"/>
    </source>
</evidence>
<name>A0ABQ3ZJA0_9ACTN</name>
<feature type="transmembrane region" description="Helical" evidence="12">
    <location>
        <begin position="158"/>
        <end position="181"/>
    </location>
</feature>
<evidence type="ECO:0000256" key="4">
    <source>
        <dbReference type="ARBA" id="ARBA00022553"/>
    </source>
</evidence>
<dbReference type="PROSITE" id="PS50109">
    <property type="entry name" value="HIS_KIN"/>
    <property type="match status" value="1"/>
</dbReference>
<dbReference type="SUPFAM" id="SSF55874">
    <property type="entry name" value="ATPase domain of HSP90 chaperone/DNA topoisomerase II/histidine kinase"/>
    <property type="match status" value="1"/>
</dbReference>
<keyword evidence="4" id="KW-0597">Phosphoprotein</keyword>
<dbReference type="Gene3D" id="3.30.565.10">
    <property type="entry name" value="Histidine kinase-like ATPase, C-terminal domain"/>
    <property type="match status" value="1"/>
</dbReference>
<keyword evidence="8 12" id="KW-1133">Transmembrane helix</keyword>
<evidence type="ECO:0000256" key="6">
    <source>
        <dbReference type="ARBA" id="ARBA00022692"/>
    </source>
</evidence>
<dbReference type="PANTHER" id="PTHR45436:SF5">
    <property type="entry name" value="SENSOR HISTIDINE KINASE TRCS"/>
    <property type="match status" value="1"/>
</dbReference>